<keyword evidence="3" id="KW-0812">Transmembrane</keyword>
<comment type="caution">
    <text evidence="4">The sequence shown here is derived from an EMBL/GenBank/DDBJ whole genome shotgun (WGS) entry which is preliminary data.</text>
</comment>
<feature type="region of interest" description="Disordered" evidence="2">
    <location>
        <begin position="1"/>
        <end position="137"/>
    </location>
</feature>
<evidence type="ECO:0000256" key="3">
    <source>
        <dbReference type="SAM" id="Phobius"/>
    </source>
</evidence>
<keyword evidence="3" id="KW-0472">Membrane</keyword>
<protein>
    <submittedName>
        <fullName evidence="4">T3JAM protein</fullName>
    </submittedName>
</protein>
<feature type="coiled-coil region" evidence="1">
    <location>
        <begin position="223"/>
        <end position="410"/>
    </location>
</feature>
<dbReference type="PANTHER" id="PTHR15715">
    <property type="entry name" value="CENTROSOMAL PROTEIN OF 170 KDA"/>
    <property type="match status" value="1"/>
</dbReference>
<dbReference type="AlphaFoldDB" id="A0A7K5T4V1"/>
<reference evidence="4 5" key="1">
    <citation type="submission" date="2019-09" db="EMBL/GenBank/DDBJ databases">
        <title>Bird 10,000 Genomes (B10K) Project - Family phase.</title>
        <authorList>
            <person name="Zhang G."/>
        </authorList>
    </citation>
    <scope>NUCLEOTIDE SEQUENCE [LARGE SCALE GENOMIC DNA]</scope>
    <source>
        <strain evidence="4">B10K-DU-012-38</strain>
        <tissue evidence="4">Muscle</tissue>
    </source>
</reference>
<dbReference type="InterPro" id="IPR051176">
    <property type="entry name" value="Cent_Immune-Sig_Mod"/>
</dbReference>
<dbReference type="EMBL" id="VZRH01005113">
    <property type="protein sequence ID" value="NWT99407.1"/>
    <property type="molecule type" value="Genomic_DNA"/>
</dbReference>
<evidence type="ECO:0000313" key="4">
    <source>
        <dbReference type="EMBL" id="NWT99407.1"/>
    </source>
</evidence>
<feature type="non-terminal residue" evidence="4">
    <location>
        <position position="1"/>
    </location>
</feature>
<feature type="transmembrane region" description="Helical" evidence="3">
    <location>
        <begin position="520"/>
        <end position="540"/>
    </location>
</feature>
<evidence type="ECO:0000256" key="2">
    <source>
        <dbReference type="SAM" id="MobiDB-lite"/>
    </source>
</evidence>
<feature type="compositionally biased region" description="Basic and acidic residues" evidence="2">
    <location>
        <begin position="9"/>
        <end position="32"/>
    </location>
</feature>
<dbReference type="CDD" id="cd21912">
    <property type="entry name" value="CC1_T3JAM"/>
    <property type="match status" value="1"/>
</dbReference>
<evidence type="ECO:0000256" key="1">
    <source>
        <dbReference type="SAM" id="Coils"/>
    </source>
</evidence>
<evidence type="ECO:0000313" key="5">
    <source>
        <dbReference type="Proteomes" id="UP000524542"/>
    </source>
</evidence>
<proteinExistence type="predicted"/>
<dbReference type="PANTHER" id="PTHR15715:SF21">
    <property type="entry name" value="TRAF3-INTERACTING JNK-ACTIVATING MODULATOR"/>
    <property type="match status" value="1"/>
</dbReference>
<sequence length="541" mass="61909">SMPRRARPRPGESYEERSERRQEARERLRRGADVTCCRPPRPPATSPRQTEFLRRRNLAAEPGGTLRGREPEAPAPPEPCRRVEPGPSTLPQVTPDPDPPKADRLQPADRVSSPCPSLAMPRGSSSPGPKCSHPKGVLHTHSQLRWGGGVLLKTLPDTSVTHFVFHFSWGIAVLNKEMVQLSNYLKEALHRELLLKQKMVILQELLSTLLQASEKSWQGQLNEDKLRCKLRVLENQLQACTQSYSKECVKKILIEMEDQKQTYEQKAKEALQRMVEAKIVTEQQLHNTERFLADMREELILWKEQNTTLKADLTKVTTAHTELKNSFQAVQSELQRAEAQSERLSRELRALRDERSELLQRASALRSDNDRQAGHIRHIQDKLQKEQEQKATLEATISHLQNLIHNQNNQQKSQEVTVQRKDQVFTTQTPPLTPAKEKQNALSEHPKEEEEEEEEGTESLKDELQKRTSQLTAKENECSELRWELEALSQEYQSCLSRLRQCRDELNRSHGSRAQRQRGAWIPLLVAVAAAAIAAFLASYR</sequence>
<keyword evidence="3" id="KW-1133">Transmembrane helix</keyword>
<feature type="compositionally biased region" description="Basic and acidic residues" evidence="2">
    <location>
        <begin position="98"/>
        <end position="107"/>
    </location>
</feature>
<name>A0A7K5T4V1_9FRIN</name>
<organism evidence="4 5">
    <name type="scientific">Urocynchramus pylzowi</name>
    <dbReference type="NCBI Taxonomy" id="571890"/>
    <lineage>
        <taxon>Eukaryota</taxon>
        <taxon>Metazoa</taxon>
        <taxon>Chordata</taxon>
        <taxon>Craniata</taxon>
        <taxon>Vertebrata</taxon>
        <taxon>Euteleostomi</taxon>
        <taxon>Archelosauria</taxon>
        <taxon>Archosauria</taxon>
        <taxon>Dinosauria</taxon>
        <taxon>Saurischia</taxon>
        <taxon>Theropoda</taxon>
        <taxon>Coelurosauria</taxon>
        <taxon>Aves</taxon>
        <taxon>Neognathae</taxon>
        <taxon>Neoaves</taxon>
        <taxon>Telluraves</taxon>
        <taxon>Australaves</taxon>
        <taxon>Passeriformes</taxon>
        <taxon>Passeroidea</taxon>
        <taxon>Fringillidae</taxon>
        <taxon>Urocynchramus</taxon>
    </lineage>
</organism>
<accession>A0A7K5T4V1</accession>
<feature type="region of interest" description="Disordered" evidence="2">
    <location>
        <begin position="425"/>
        <end position="471"/>
    </location>
</feature>
<gene>
    <name evidence="4" type="primary">Traf3ip3</name>
    <name evidence="4" type="ORF">UROPYL_R14127</name>
</gene>
<feature type="compositionally biased region" description="Basic and acidic residues" evidence="2">
    <location>
        <begin position="435"/>
        <end position="448"/>
    </location>
</feature>
<keyword evidence="1" id="KW-0175">Coiled coil</keyword>
<dbReference type="Proteomes" id="UP000524542">
    <property type="component" value="Unassembled WGS sequence"/>
</dbReference>
<feature type="non-terminal residue" evidence="4">
    <location>
        <position position="541"/>
    </location>
</feature>
<keyword evidence="5" id="KW-1185">Reference proteome</keyword>